<dbReference type="CDD" id="cd01071">
    <property type="entry name" value="PBP2_PhnD_like"/>
    <property type="match status" value="1"/>
</dbReference>
<gene>
    <name evidence="4" type="primary">phnD</name>
    <name evidence="4" type="ORF">ACFSJD_06555</name>
</gene>
<evidence type="ECO:0000256" key="3">
    <source>
        <dbReference type="SAM" id="SignalP"/>
    </source>
</evidence>
<comment type="similarity">
    <text evidence="1">Belongs to the phosphate/phosphite/phosphonate binding protein family.</text>
</comment>
<feature type="chain" id="PRO_5047541412" evidence="3">
    <location>
        <begin position="36"/>
        <end position="329"/>
    </location>
</feature>
<accession>A0ABW4EQ78</accession>
<dbReference type="InterPro" id="IPR005770">
    <property type="entry name" value="PhnD"/>
</dbReference>
<sequence length="329" mass="35022">MRPRSRNRSRLLLAMATAAVIAVLAACGGAGSSPAAPGALPDRAPNAKNVVPGQFYRPTTLHIATISGADEEATTARYTALVDYLGKKLGMKTEFVQTTDYSSVIEAMRAGRVDIALYGPFSYVIAASEANAVPLVAVPNQDTGELGYHSLIITNVKSGLNTLQDLKGHSMAFADPASTSGFLFPKLILANAGITDPDHYFSTTSFSGGHDASLVAVAHNQVDAAGVCDSCIARYYEQGLADPSQIKVIAQSDEIPPSPVAARGDLDPALRQQIIDLYVGLQKDAPEVMMQTEGEKTQPKYPYAPITDDKYQVIRDLADKLHVDLKELG</sequence>
<evidence type="ECO:0000256" key="2">
    <source>
        <dbReference type="ARBA" id="ARBA00022729"/>
    </source>
</evidence>
<evidence type="ECO:0000313" key="5">
    <source>
        <dbReference type="Proteomes" id="UP001597114"/>
    </source>
</evidence>
<comment type="caution">
    <text evidence="4">The sequence shown here is derived from an EMBL/GenBank/DDBJ whole genome shotgun (WGS) entry which is preliminary data.</text>
</comment>
<dbReference type="EMBL" id="JBHUCO010000007">
    <property type="protein sequence ID" value="MFD1517137.1"/>
    <property type="molecule type" value="Genomic_DNA"/>
</dbReference>
<proteinExistence type="inferred from homology"/>
<dbReference type="PANTHER" id="PTHR35841">
    <property type="entry name" value="PHOSPHONATES-BINDING PERIPLASMIC PROTEIN"/>
    <property type="match status" value="1"/>
</dbReference>
<evidence type="ECO:0000313" key="4">
    <source>
        <dbReference type="EMBL" id="MFD1517137.1"/>
    </source>
</evidence>
<feature type="signal peptide" evidence="3">
    <location>
        <begin position="1"/>
        <end position="35"/>
    </location>
</feature>
<keyword evidence="5" id="KW-1185">Reference proteome</keyword>
<reference evidence="5" key="1">
    <citation type="journal article" date="2019" name="Int. J. Syst. Evol. Microbiol.">
        <title>The Global Catalogue of Microorganisms (GCM) 10K type strain sequencing project: providing services to taxonomists for standard genome sequencing and annotation.</title>
        <authorList>
            <consortium name="The Broad Institute Genomics Platform"/>
            <consortium name="The Broad Institute Genome Sequencing Center for Infectious Disease"/>
            <person name="Wu L."/>
            <person name="Ma J."/>
        </authorList>
    </citation>
    <scope>NUCLEOTIDE SEQUENCE [LARGE SCALE GENOMIC DNA]</scope>
    <source>
        <strain evidence="5">CCM 7043</strain>
    </source>
</reference>
<dbReference type="Gene3D" id="3.40.190.10">
    <property type="entry name" value="Periplasmic binding protein-like II"/>
    <property type="match status" value="2"/>
</dbReference>
<evidence type="ECO:0000256" key="1">
    <source>
        <dbReference type="ARBA" id="ARBA00007162"/>
    </source>
</evidence>
<dbReference type="SUPFAM" id="SSF53850">
    <property type="entry name" value="Periplasmic binding protein-like II"/>
    <property type="match status" value="1"/>
</dbReference>
<keyword evidence="2 3" id="KW-0732">Signal</keyword>
<dbReference type="PROSITE" id="PS51257">
    <property type="entry name" value="PROKAR_LIPOPROTEIN"/>
    <property type="match status" value="1"/>
</dbReference>
<dbReference type="Pfam" id="PF12974">
    <property type="entry name" value="Phosphonate-bd"/>
    <property type="match status" value="1"/>
</dbReference>
<protein>
    <submittedName>
        <fullName evidence="4">Phosphate/phosphite/phosphonate ABC transporter substrate-binding protein</fullName>
    </submittedName>
</protein>
<organism evidence="4 5">
    <name type="scientific">Pseudonocardia yunnanensis</name>
    <dbReference type="NCBI Taxonomy" id="58107"/>
    <lineage>
        <taxon>Bacteria</taxon>
        <taxon>Bacillati</taxon>
        <taxon>Actinomycetota</taxon>
        <taxon>Actinomycetes</taxon>
        <taxon>Pseudonocardiales</taxon>
        <taxon>Pseudonocardiaceae</taxon>
        <taxon>Pseudonocardia</taxon>
    </lineage>
</organism>
<dbReference type="RefSeq" id="WP_344718812.1">
    <property type="nucleotide sequence ID" value="NZ_BAAAUS010000002.1"/>
</dbReference>
<dbReference type="PANTHER" id="PTHR35841:SF1">
    <property type="entry name" value="PHOSPHONATES-BINDING PERIPLASMIC PROTEIN"/>
    <property type="match status" value="1"/>
</dbReference>
<name>A0ABW4EQ78_9PSEU</name>
<dbReference type="Proteomes" id="UP001597114">
    <property type="component" value="Unassembled WGS sequence"/>
</dbReference>
<dbReference type="NCBIfam" id="TIGR01098">
    <property type="entry name" value="3A0109s03R"/>
    <property type="match status" value="1"/>
</dbReference>